<reference evidence="2 3" key="1">
    <citation type="submission" date="2024-12" db="EMBL/GenBank/DDBJ databases">
        <title>Forecasting of Potato common scab and diversities of Pathogenic streptomyces spp. in china.</title>
        <authorList>
            <person name="Handique U."/>
            <person name="Wu J."/>
        </authorList>
    </citation>
    <scope>NUCLEOTIDE SEQUENCE [LARGE SCALE GENOMIC DNA]</scope>
    <source>
        <strain evidence="2 3">ZRIMU1585</strain>
    </source>
</reference>
<keyword evidence="3" id="KW-1185">Reference proteome</keyword>
<organism evidence="2 3">
    <name type="scientific">Streptomyces galilaeus</name>
    <dbReference type="NCBI Taxonomy" id="33899"/>
    <lineage>
        <taxon>Bacteria</taxon>
        <taxon>Bacillati</taxon>
        <taxon>Actinomycetota</taxon>
        <taxon>Actinomycetes</taxon>
        <taxon>Kitasatosporales</taxon>
        <taxon>Streptomycetaceae</taxon>
        <taxon>Streptomyces</taxon>
    </lineage>
</organism>
<feature type="non-terminal residue" evidence="2">
    <location>
        <position position="1"/>
    </location>
</feature>
<feature type="region of interest" description="Disordered" evidence="1">
    <location>
        <begin position="1"/>
        <end position="20"/>
    </location>
</feature>
<comment type="caution">
    <text evidence="2">The sequence shown here is derived from an EMBL/GenBank/DDBJ whole genome shotgun (WGS) entry which is preliminary data.</text>
</comment>
<dbReference type="RefSeq" id="WP_409098194.1">
    <property type="nucleotide sequence ID" value="NZ_JBJVNE010000644.1"/>
</dbReference>
<dbReference type="Proteomes" id="UP001631993">
    <property type="component" value="Unassembled WGS sequence"/>
</dbReference>
<dbReference type="EMBL" id="JBJVNE010000644">
    <property type="protein sequence ID" value="MFM9653958.1"/>
    <property type="molecule type" value="Genomic_DNA"/>
</dbReference>
<sequence length="81" mass="9359">IHFPLSQKREDGKQFINPGSVSRREAISENFKRQPKLLIVKYSLDGSIMETEEITMTSPQPAELVFKMDEIQARQDKKHDA</sequence>
<gene>
    <name evidence="2" type="ORF">ACKI1S_49350</name>
</gene>
<evidence type="ECO:0000313" key="3">
    <source>
        <dbReference type="Proteomes" id="UP001631993"/>
    </source>
</evidence>
<evidence type="ECO:0000256" key="1">
    <source>
        <dbReference type="SAM" id="MobiDB-lite"/>
    </source>
</evidence>
<name>A0ABW9IZV5_STRGJ</name>
<feature type="non-terminal residue" evidence="2">
    <location>
        <position position="81"/>
    </location>
</feature>
<protein>
    <submittedName>
        <fullName evidence="2">Uncharacterized protein</fullName>
    </submittedName>
</protein>
<accession>A0ABW9IZV5</accession>
<evidence type="ECO:0000313" key="2">
    <source>
        <dbReference type="EMBL" id="MFM9653958.1"/>
    </source>
</evidence>
<proteinExistence type="predicted"/>